<dbReference type="InterPro" id="IPR018951">
    <property type="entry name" value="Fumarase_C_C"/>
</dbReference>
<evidence type="ECO:0000313" key="4">
    <source>
        <dbReference type="EMBL" id="RUM98132.1"/>
    </source>
</evidence>
<dbReference type="GO" id="GO:0005829">
    <property type="term" value="C:cytosol"/>
    <property type="evidence" value="ECO:0007669"/>
    <property type="project" value="TreeGrafter"/>
</dbReference>
<dbReference type="Gene3D" id="1.10.275.10">
    <property type="entry name" value="Fumarase/aspartase (N-terminal domain)"/>
    <property type="match status" value="1"/>
</dbReference>
<accession>A0A432V7J2</accession>
<dbReference type="GO" id="GO:0006531">
    <property type="term" value="P:aspartate metabolic process"/>
    <property type="evidence" value="ECO:0007669"/>
    <property type="project" value="TreeGrafter"/>
</dbReference>
<dbReference type="Pfam" id="PF00206">
    <property type="entry name" value="Lyase_1"/>
    <property type="match status" value="1"/>
</dbReference>
<dbReference type="FunFam" id="1.20.200.10:FF:000001">
    <property type="entry name" value="Fumarate hydratase, mitochondrial"/>
    <property type="match status" value="1"/>
</dbReference>
<dbReference type="AlphaFoldDB" id="A0A432V7J2"/>
<dbReference type="Proteomes" id="UP000281647">
    <property type="component" value="Unassembled WGS sequence"/>
</dbReference>
<gene>
    <name evidence="4" type="ORF">EET67_08450</name>
</gene>
<dbReference type="Gene3D" id="1.20.200.10">
    <property type="entry name" value="Fumarase/aspartase (Central domain)"/>
    <property type="match status" value="1"/>
</dbReference>
<comment type="caution">
    <text evidence="4">The sequence shown here is derived from an EMBL/GenBank/DDBJ whole genome shotgun (WGS) entry which is preliminary data.</text>
</comment>
<protein>
    <submittedName>
        <fullName evidence="4">Aspartate ammonia-lyase</fullName>
    </submittedName>
</protein>
<dbReference type="PRINTS" id="PR00145">
    <property type="entry name" value="ARGSUCLYASE"/>
</dbReference>
<organism evidence="4 5">
    <name type="scientific">Borborobacter arsenicus</name>
    <dbReference type="NCBI Taxonomy" id="1851146"/>
    <lineage>
        <taxon>Bacteria</taxon>
        <taxon>Pseudomonadati</taxon>
        <taxon>Pseudomonadota</taxon>
        <taxon>Alphaproteobacteria</taxon>
        <taxon>Hyphomicrobiales</taxon>
        <taxon>Phyllobacteriaceae</taxon>
        <taxon>Borborobacter</taxon>
    </lineage>
</organism>
<dbReference type="PRINTS" id="PR00149">
    <property type="entry name" value="FUMRATELYASE"/>
</dbReference>
<reference evidence="4 5" key="1">
    <citation type="submission" date="2018-11" db="EMBL/GenBank/DDBJ databases">
        <title>Pseudaminobacter arsenicus sp. nov., an arsenic-resistant bacterium isolated from arsenic-rich aquifers.</title>
        <authorList>
            <person name="Mu Y."/>
        </authorList>
    </citation>
    <scope>NUCLEOTIDE SEQUENCE [LARGE SCALE GENOMIC DNA]</scope>
    <source>
        <strain evidence="4 5">CB3</strain>
    </source>
</reference>
<dbReference type="EMBL" id="RKST01000007">
    <property type="protein sequence ID" value="RUM98132.1"/>
    <property type="molecule type" value="Genomic_DNA"/>
</dbReference>
<dbReference type="InterPro" id="IPR051546">
    <property type="entry name" value="Aspartate_Ammonia-Lyase"/>
</dbReference>
<dbReference type="SUPFAM" id="SSF48557">
    <property type="entry name" value="L-aspartase-like"/>
    <property type="match status" value="1"/>
</dbReference>
<evidence type="ECO:0000256" key="1">
    <source>
        <dbReference type="ARBA" id="ARBA00023239"/>
    </source>
</evidence>
<sequence length="463" mass="49039">MQFRREHDSLGSVDVPVGALWGAQTERARGNFRITGITLSRFPHLITALAMTKKAAARANLQLGVLSSEKFEAICAACDEIIAGRHREAFPLDAIQGGAGTSVNMNANEVIANLANERLGGIRGANAPVHPNDDVNRSQSTNDVYPTAVRLSLILAHADLGAAIVALADSFDERAKAFAETVKLGRTQLQDAVPMTLGQEFAAFAAVLREDVTRLQEMLPLLGEVNLGGTAIGTGLNAPRGYAEVAIAELSAISGHKLTRAANLIEASWDMGAFVLFSGMLKRLATKLSKISNDLRLLSSGPRGGLGEIRLPAAQPGSSIMPGKVNPVIPEVVNQVCFQVIGNDLAITFAAEAGQLQLNAMEPLIAFNLHFSIQMLHAAIRVLDEGCVQGVEADAARSREHLEASVGTVTALVPLIGYGPSAELAKDALRLDRKIADLAVERGLVTSEQAAEMLDPMLLAFPT</sequence>
<feature type="domain" description="Fumarate lyase N-terminal" evidence="2">
    <location>
        <begin position="11"/>
        <end position="342"/>
    </location>
</feature>
<dbReference type="PROSITE" id="PS00163">
    <property type="entry name" value="FUMARATE_LYASES"/>
    <property type="match status" value="1"/>
</dbReference>
<proteinExistence type="predicted"/>
<dbReference type="FunFam" id="1.10.275.10:FF:000001">
    <property type="entry name" value="Fumarate hydratase, mitochondrial"/>
    <property type="match status" value="1"/>
</dbReference>
<dbReference type="InterPro" id="IPR022761">
    <property type="entry name" value="Fumarate_lyase_N"/>
</dbReference>
<evidence type="ECO:0000259" key="3">
    <source>
        <dbReference type="Pfam" id="PF10415"/>
    </source>
</evidence>
<name>A0A432V7J2_9HYPH</name>
<feature type="domain" description="Fumarase C C-terminal" evidence="3">
    <location>
        <begin position="409"/>
        <end position="459"/>
    </location>
</feature>
<dbReference type="InterPro" id="IPR020557">
    <property type="entry name" value="Fumarate_lyase_CS"/>
</dbReference>
<keyword evidence="5" id="KW-1185">Reference proteome</keyword>
<dbReference type="CDD" id="cd01357">
    <property type="entry name" value="Aspartase"/>
    <property type="match status" value="1"/>
</dbReference>
<keyword evidence="1 4" id="KW-0456">Lyase</keyword>
<dbReference type="RefSeq" id="WP_128626512.1">
    <property type="nucleotide sequence ID" value="NZ_RKST01000007.1"/>
</dbReference>
<evidence type="ECO:0000313" key="5">
    <source>
        <dbReference type="Proteomes" id="UP000281647"/>
    </source>
</evidence>
<dbReference type="GO" id="GO:0006099">
    <property type="term" value="P:tricarboxylic acid cycle"/>
    <property type="evidence" value="ECO:0007669"/>
    <property type="project" value="InterPro"/>
</dbReference>
<dbReference type="PANTHER" id="PTHR42696">
    <property type="entry name" value="ASPARTATE AMMONIA-LYASE"/>
    <property type="match status" value="1"/>
</dbReference>
<evidence type="ECO:0000259" key="2">
    <source>
        <dbReference type="Pfam" id="PF00206"/>
    </source>
</evidence>
<dbReference type="GO" id="GO:0008797">
    <property type="term" value="F:aspartate ammonia-lyase activity"/>
    <property type="evidence" value="ECO:0007669"/>
    <property type="project" value="TreeGrafter"/>
</dbReference>
<dbReference type="InterPro" id="IPR024083">
    <property type="entry name" value="Fumarase/histidase_N"/>
</dbReference>
<dbReference type="OrthoDB" id="9802809at2"/>
<dbReference type="PANTHER" id="PTHR42696:SF2">
    <property type="entry name" value="ASPARTATE AMMONIA-LYASE"/>
    <property type="match status" value="1"/>
</dbReference>
<dbReference type="InterPro" id="IPR000362">
    <property type="entry name" value="Fumarate_lyase_fam"/>
</dbReference>
<dbReference type="InterPro" id="IPR008948">
    <property type="entry name" value="L-Aspartase-like"/>
</dbReference>
<dbReference type="Gene3D" id="1.10.40.30">
    <property type="entry name" value="Fumarase/aspartase (C-terminal domain)"/>
    <property type="match status" value="1"/>
</dbReference>
<dbReference type="NCBIfam" id="NF008909">
    <property type="entry name" value="PRK12273.1"/>
    <property type="match status" value="1"/>
</dbReference>
<dbReference type="Pfam" id="PF10415">
    <property type="entry name" value="FumaraseC_C"/>
    <property type="match status" value="1"/>
</dbReference>